<evidence type="ECO:0000313" key="2">
    <source>
        <dbReference type="Proteomes" id="UP000619743"/>
    </source>
</evidence>
<dbReference type="OrthoDB" id="6266000at2"/>
<reference evidence="2" key="1">
    <citation type="journal article" date="2019" name="Int. J. Syst. Evol. Microbiol.">
        <title>The Global Catalogue of Microorganisms (GCM) 10K type strain sequencing project: providing services to taxonomists for standard genome sequencing and annotation.</title>
        <authorList>
            <consortium name="The Broad Institute Genomics Platform"/>
            <consortium name="The Broad Institute Genome Sequencing Center for Infectious Disease"/>
            <person name="Wu L."/>
            <person name="Ma J."/>
        </authorList>
    </citation>
    <scope>NUCLEOTIDE SEQUENCE [LARGE SCALE GENOMIC DNA]</scope>
    <source>
        <strain evidence="2">CGMCC 1.10130</strain>
    </source>
</reference>
<evidence type="ECO:0000313" key="1">
    <source>
        <dbReference type="EMBL" id="GGA85749.1"/>
    </source>
</evidence>
<dbReference type="Proteomes" id="UP000619743">
    <property type="component" value="Unassembled WGS sequence"/>
</dbReference>
<dbReference type="EMBL" id="BMDX01000018">
    <property type="protein sequence ID" value="GGA85749.1"/>
    <property type="molecule type" value="Genomic_DNA"/>
</dbReference>
<accession>A0A8J2XQP6</accession>
<proteinExistence type="predicted"/>
<dbReference type="RefSeq" id="WP_087506875.1">
    <property type="nucleotide sequence ID" value="NZ_BMDX01000018.1"/>
</dbReference>
<dbReference type="AlphaFoldDB" id="A0A8J2XQP6"/>
<protein>
    <submittedName>
        <fullName evidence="1">Uncharacterized protein</fullName>
    </submittedName>
</protein>
<keyword evidence="2" id="KW-1185">Reference proteome</keyword>
<gene>
    <name evidence="1" type="ORF">GCM10011369_29720</name>
</gene>
<comment type="caution">
    <text evidence="1">The sequence shown here is derived from an EMBL/GenBank/DDBJ whole genome shotgun (WGS) entry which is preliminary data.</text>
</comment>
<organism evidence="1 2">
    <name type="scientific">Neiella marina</name>
    <dbReference type="NCBI Taxonomy" id="508461"/>
    <lineage>
        <taxon>Bacteria</taxon>
        <taxon>Pseudomonadati</taxon>
        <taxon>Pseudomonadota</taxon>
        <taxon>Gammaproteobacteria</taxon>
        <taxon>Alteromonadales</taxon>
        <taxon>Echinimonadaceae</taxon>
        <taxon>Neiella</taxon>
    </lineage>
</organism>
<sequence>MSLLDDFKQQWVGVVSVFIAVTALAASQYRSDVTEHNRTIRFAAFEMLRELGALQQLVHQTHFGEQPPTDYNLQGWNHVLLIRDFSVLMPSPVPQHTERLFAQWQQHWSTLATDRASNDAISQQITATRNAVTKQVKALE</sequence>
<name>A0A8J2XQP6_9GAMM</name>